<name>A0A5A5TH96_9CHLR</name>
<organism evidence="1 2">
    <name type="scientific">Dictyobacter arantiisoli</name>
    <dbReference type="NCBI Taxonomy" id="2014874"/>
    <lineage>
        <taxon>Bacteria</taxon>
        <taxon>Bacillati</taxon>
        <taxon>Chloroflexota</taxon>
        <taxon>Ktedonobacteria</taxon>
        <taxon>Ktedonobacterales</taxon>
        <taxon>Dictyobacteraceae</taxon>
        <taxon>Dictyobacter</taxon>
    </lineage>
</organism>
<dbReference type="EMBL" id="BIXY01000069">
    <property type="protein sequence ID" value="GCF10399.1"/>
    <property type="molecule type" value="Genomic_DNA"/>
</dbReference>
<keyword evidence="2" id="KW-1185">Reference proteome</keyword>
<proteinExistence type="predicted"/>
<reference evidence="1 2" key="1">
    <citation type="submission" date="2019-01" db="EMBL/GenBank/DDBJ databases">
        <title>Draft genome sequence of Dictyobacter sp. Uno17.</title>
        <authorList>
            <person name="Wang C.M."/>
            <person name="Zheng Y."/>
            <person name="Sakai Y."/>
            <person name="Abe K."/>
            <person name="Yokota A."/>
            <person name="Yabe S."/>
        </authorList>
    </citation>
    <scope>NUCLEOTIDE SEQUENCE [LARGE SCALE GENOMIC DNA]</scope>
    <source>
        <strain evidence="1 2">Uno17</strain>
    </source>
</reference>
<protein>
    <submittedName>
        <fullName evidence="1">Uncharacterized protein</fullName>
    </submittedName>
</protein>
<sequence length="81" mass="9292">MVRIKECCLQGGRGGSWYLTENWQGCVEDISCYGYVLYTLKTGEKEDVSLLSEGFYLRIPLAFNVFFFLMCKLCAEEHNAC</sequence>
<dbReference type="AlphaFoldDB" id="A0A5A5TH96"/>
<comment type="caution">
    <text evidence="1">The sequence shown here is derived from an EMBL/GenBank/DDBJ whole genome shotgun (WGS) entry which is preliminary data.</text>
</comment>
<evidence type="ECO:0000313" key="1">
    <source>
        <dbReference type="EMBL" id="GCF10399.1"/>
    </source>
</evidence>
<evidence type="ECO:0000313" key="2">
    <source>
        <dbReference type="Proteomes" id="UP000322530"/>
    </source>
</evidence>
<accession>A0A5A5TH96</accession>
<gene>
    <name evidence="1" type="ORF">KDI_39630</name>
</gene>
<dbReference type="Proteomes" id="UP000322530">
    <property type="component" value="Unassembled WGS sequence"/>
</dbReference>